<feature type="transmembrane region" description="Helical" evidence="5">
    <location>
        <begin position="82"/>
        <end position="102"/>
    </location>
</feature>
<reference evidence="6 7" key="1">
    <citation type="submission" date="2022-06" db="EMBL/GenBank/DDBJ databases">
        <title>Haloarcula sp. a new haloarchaeum isolate from saline soil.</title>
        <authorList>
            <person name="Strakova D."/>
            <person name="Galisteo C."/>
            <person name="Sanchez-Porro C."/>
            <person name="Ventosa A."/>
        </authorList>
    </citation>
    <scope>NUCLEOTIDE SEQUENCE [LARGE SCALE GENOMIC DNA]</scope>
    <source>
        <strain evidence="6 7">S1CR25-12</strain>
    </source>
</reference>
<dbReference type="InterPro" id="IPR000537">
    <property type="entry name" value="UbiA_prenyltransferase"/>
</dbReference>
<sequence length="320" mass="34488">MTFGAVVLMPGPSSILGSVWGGGATVTIALLLAVFSFGYRSDLSPVLDRILSMLPITFVYITLTGVGVVFQADATAWTRTNWLYVVTGFVSMSLAHWGQWFINDLTDMDTDQFSNADRPLSQGTLSERQALVAGITLMTFGTLFGGVVRLEAAVAIFAWVGVAMVYTLPPLRLKDGAYSGMICFGLLGTVAILFGSLLISETPTQQVWLLVAVLLVVIPLNSSYQDLPDEEGDAKAGIDNFVVRYGSDRISRFLAVSFPLSFAATAAVFGWYLALPAFALLGLAVTYLLMTWDGGDEIDPQVSSVIGLFFVLLAVSEFLW</sequence>
<dbReference type="Proteomes" id="UP001259659">
    <property type="component" value="Unassembled WGS sequence"/>
</dbReference>
<dbReference type="PANTHER" id="PTHR42723:SF1">
    <property type="entry name" value="CHLOROPHYLL SYNTHASE, CHLOROPLASTIC"/>
    <property type="match status" value="1"/>
</dbReference>
<feature type="transmembrane region" description="Helical" evidence="5">
    <location>
        <begin position="269"/>
        <end position="290"/>
    </location>
</feature>
<keyword evidence="2 5" id="KW-0812">Transmembrane</keyword>
<dbReference type="Pfam" id="PF01040">
    <property type="entry name" value="UbiA"/>
    <property type="match status" value="1"/>
</dbReference>
<dbReference type="EMBL" id="JAMQON010000005">
    <property type="protein sequence ID" value="MDS0261254.1"/>
    <property type="molecule type" value="Genomic_DNA"/>
</dbReference>
<feature type="transmembrane region" description="Helical" evidence="5">
    <location>
        <begin position="20"/>
        <end position="39"/>
    </location>
</feature>
<keyword evidence="7" id="KW-1185">Reference proteome</keyword>
<accession>A0ABU2FG69</accession>
<dbReference type="Gene3D" id="1.10.357.140">
    <property type="entry name" value="UbiA prenyltransferase"/>
    <property type="match status" value="1"/>
</dbReference>
<organism evidence="6 7">
    <name type="scientific">Haloarcula saliterrae</name>
    <dbReference type="NCBI Taxonomy" id="2950534"/>
    <lineage>
        <taxon>Archaea</taxon>
        <taxon>Methanobacteriati</taxon>
        <taxon>Methanobacteriota</taxon>
        <taxon>Stenosarchaea group</taxon>
        <taxon>Halobacteria</taxon>
        <taxon>Halobacteriales</taxon>
        <taxon>Haloarculaceae</taxon>
        <taxon>Haloarcula</taxon>
    </lineage>
</organism>
<dbReference type="RefSeq" id="WP_310921066.1">
    <property type="nucleotide sequence ID" value="NZ_JAMQON010000005.1"/>
</dbReference>
<evidence type="ECO:0000256" key="2">
    <source>
        <dbReference type="ARBA" id="ARBA00022692"/>
    </source>
</evidence>
<keyword evidence="4 5" id="KW-0472">Membrane</keyword>
<comment type="caution">
    <text evidence="6">The sequence shown here is derived from an EMBL/GenBank/DDBJ whole genome shotgun (WGS) entry which is preliminary data.</text>
</comment>
<feature type="transmembrane region" description="Helical" evidence="5">
    <location>
        <begin position="147"/>
        <end position="166"/>
    </location>
</feature>
<evidence type="ECO:0000313" key="7">
    <source>
        <dbReference type="Proteomes" id="UP001259659"/>
    </source>
</evidence>
<name>A0ABU2FG69_9EURY</name>
<evidence type="ECO:0000256" key="5">
    <source>
        <dbReference type="SAM" id="Phobius"/>
    </source>
</evidence>
<dbReference type="InterPro" id="IPR044878">
    <property type="entry name" value="UbiA_sf"/>
</dbReference>
<gene>
    <name evidence="6" type="ORF">NDI56_17785</name>
</gene>
<feature type="transmembrane region" description="Helical" evidence="5">
    <location>
        <begin position="302"/>
        <end position="319"/>
    </location>
</feature>
<evidence type="ECO:0000256" key="1">
    <source>
        <dbReference type="ARBA" id="ARBA00004651"/>
    </source>
</evidence>
<feature type="transmembrane region" description="Helical" evidence="5">
    <location>
        <begin position="207"/>
        <end position="224"/>
    </location>
</feature>
<evidence type="ECO:0000256" key="3">
    <source>
        <dbReference type="ARBA" id="ARBA00022989"/>
    </source>
</evidence>
<dbReference type="PANTHER" id="PTHR42723">
    <property type="entry name" value="CHLOROPHYLL SYNTHASE"/>
    <property type="match status" value="1"/>
</dbReference>
<comment type="subcellular location">
    <subcellularLocation>
        <location evidence="1">Cell membrane</location>
        <topology evidence="1">Multi-pass membrane protein</topology>
    </subcellularLocation>
</comment>
<feature type="transmembrane region" description="Helical" evidence="5">
    <location>
        <begin position="178"/>
        <end position="200"/>
    </location>
</feature>
<dbReference type="InterPro" id="IPR050475">
    <property type="entry name" value="Prenyltransferase_related"/>
</dbReference>
<evidence type="ECO:0000256" key="4">
    <source>
        <dbReference type="ARBA" id="ARBA00023136"/>
    </source>
</evidence>
<keyword evidence="3 5" id="KW-1133">Transmembrane helix</keyword>
<feature type="transmembrane region" description="Helical" evidence="5">
    <location>
        <begin position="51"/>
        <end position="70"/>
    </location>
</feature>
<dbReference type="CDD" id="cd13956">
    <property type="entry name" value="PT_UbiA"/>
    <property type="match status" value="1"/>
</dbReference>
<protein>
    <submittedName>
        <fullName evidence="6">UbiA family prenyltransferase</fullName>
    </submittedName>
</protein>
<proteinExistence type="predicted"/>
<evidence type="ECO:0000313" key="6">
    <source>
        <dbReference type="EMBL" id="MDS0261254.1"/>
    </source>
</evidence>